<dbReference type="PROSITE" id="PS50042">
    <property type="entry name" value="CNMP_BINDING_3"/>
    <property type="match status" value="1"/>
</dbReference>
<comment type="caution">
    <text evidence="10">The sequence shown here is derived from an EMBL/GenBank/DDBJ whole genome shotgun (WGS) entry which is preliminary data.</text>
</comment>
<evidence type="ECO:0000256" key="2">
    <source>
        <dbReference type="ARBA" id="ARBA00022448"/>
    </source>
</evidence>
<evidence type="ECO:0000313" key="10">
    <source>
        <dbReference type="EMBL" id="CAI3986995.1"/>
    </source>
</evidence>
<sequence length="861" mass="97964">MERFGDDFTDAEFSKLVAQQATITQSMLKRHQDIVSSLRTEIEVLRNELFDKDQGKSPEKSPYAGTFDHCGSFALNNPFQPVSAAVSPTPSNHVAHFDEEIQNDTQELAVVPVVKRVSLKVMPFLAGDEDSEEVARVTRPRSPNEGWRSMSNDTFRARKSEIIPKGRSSLVSEPLRSSRSVHASAAARAKTAESQRNGGRANTQPISPGPRAISAPENVGAVPEIGIEPWEFWPELFFAATVEERRASMHSYSAQKSRLSLKDGRNMLKSDVKTVKILQAMVLPPDGKRRLFWLVFSLLLIAYDMVMVPLSVFELDTSSFEFPMTVFSATFWTIDFIVAFFVGYYVSGSLELRPHKTALNYVKTWMMADLILLMFEWTDAIISEMPSLPSLIRASRSLRILRFLRSAKLLRAAKLPSFVKSLPFISRSEYITLSLGILRQLLGILFINHTIASVWYLLGQNNGWLTTYEIPTNDWWYTYLITLHWSLTQFTPASMTVQPTTLEERAFNVAVVIFALVTFSSFVSSITNLMTHLRNLESAEAIMFSKLEDFMQSRKFSFYLTVRVRRYLEQRTQEKRSRPEEGDIILLERLSEPLKMEVHFEMWSPTLTKHSLFFAYSRLNEPAVMKLCHTALKTMSLSGEDYLFAKGETAKSMFFVLSGDLTYSMEIGAPTPVSAPAFFTEMVLWAPWSHNGTMRARTDCKILLMDAEKFHDVVFHAKNCQLEVCKYAERAIHILNKYFNKDTRTDLNCGKYNERRMVKKVFPEGCLDVRPMWFMPPRSINRHNSTGAGGMLGNLRRTLSAQVEDLEDSDADSSDSDIERFGVPRRIMEDNEKDVERSDPPHPDASDEAEPPSKQDPAVLR</sequence>
<protein>
    <submittedName>
        <fullName evidence="12">Alpha,alpha-trehalose-phosphate synthase [UDP-forming] 5</fullName>
    </submittedName>
</protein>
<dbReference type="OrthoDB" id="421226at2759"/>
<feature type="region of interest" description="Disordered" evidence="7">
    <location>
        <begin position="804"/>
        <end position="861"/>
    </location>
</feature>
<evidence type="ECO:0000259" key="9">
    <source>
        <dbReference type="PROSITE" id="PS50042"/>
    </source>
</evidence>
<evidence type="ECO:0000256" key="1">
    <source>
        <dbReference type="ARBA" id="ARBA00004141"/>
    </source>
</evidence>
<dbReference type="GO" id="GO:0003254">
    <property type="term" value="P:regulation of membrane depolarization"/>
    <property type="evidence" value="ECO:0007669"/>
    <property type="project" value="TreeGrafter"/>
</dbReference>
<dbReference type="Gene3D" id="1.10.287.70">
    <property type="match status" value="1"/>
</dbReference>
<dbReference type="PANTHER" id="PTHR45689">
    <property type="entry name" value="I[[H]] CHANNEL, ISOFORM E"/>
    <property type="match status" value="1"/>
</dbReference>
<feature type="transmembrane region" description="Helical" evidence="8">
    <location>
        <begin position="506"/>
        <end position="526"/>
    </location>
</feature>
<evidence type="ECO:0000256" key="5">
    <source>
        <dbReference type="ARBA" id="ARBA00023065"/>
    </source>
</evidence>
<dbReference type="InterPro" id="IPR014710">
    <property type="entry name" value="RmlC-like_jellyroll"/>
</dbReference>
<dbReference type="EMBL" id="CAMXCT010001125">
    <property type="protein sequence ID" value="CAI3986995.1"/>
    <property type="molecule type" value="Genomic_DNA"/>
</dbReference>
<dbReference type="GO" id="GO:0005249">
    <property type="term" value="F:voltage-gated potassium channel activity"/>
    <property type="evidence" value="ECO:0007669"/>
    <property type="project" value="TreeGrafter"/>
</dbReference>
<reference evidence="10" key="1">
    <citation type="submission" date="2022-10" db="EMBL/GenBank/DDBJ databases">
        <authorList>
            <person name="Chen Y."/>
            <person name="Dougan E. K."/>
            <person name="Chan C."/>
            <person name="Rhodes N."/>
            <person name="Thang M."/>
        </authorList>
    </citation>
    <scope>NUCLEOTIDE SEQUENCE</scope>
</reference>
<evidence type="ECO:0000313" key="13">
    <source>
        <dbReference type="Proteomes" id="UP001152797"/>
    </source>
</evidence>
<reference evidence="11" key="2">
    <citation type="submission" date="2024-04" db="EMBL/GenBank/DDBJ databases">
        <authorList>
            <person name="Chen Y."/>
            <person name="Shah S."/>
            <person name="Dougan E. K."/>
            <person name="Thang M."/>
            <person name="Chan C."/>
        </authorList>
    </citation>
    <scope>NUCLEOTIDE SEQUENCE [LARGE SCALE GENOMIC DNA]</scope>
</reference>
<dbReference type="SUPFAM" id="SSF51206">
    <property type="entry name" value="cAMP-binding domain-like"/>
    <property type="match status" value="1"/>
</dbReference>
<name>A0A9P1C8W9_9DINO</name>
<dbReference type="InterPro" id="IPR018490">
    <property type="entry name" value="cNMP-bd_dom_sf"/>
</dbReference>
<dbReference type="Pfam" id="PF00027">
    <property type="entry name" value="cNMP_binding"/>
    <property type="match status" value="1"/>
</dbReference>
<dbReference type="SUPFAM" id="SSF81324">
    <property type="entry name" value="Voltage-gated potassium channels"/>
    <property type="match status" value="1"/>
</dbReference>
<dbReference type="InterPro" id="IPR005821">
    <property type="entry name" value="Ion_trans_dom"/>
</dbReference>
<feature type="transmembrane region" description="Helical" evidence="8">
    <location>
        <begin position="476"/>
        <end position="494"/>
    </location>
</feature>
<comment type="subcellular location">
    <subcellularLocation>
        <location evidence="1">Membrane</location>
        <topology evidence="1">Multi-pass membrane protein</topology>
    </subcellularLocation>
</comment>
<dbReference type="Gene3D" id="2.60.120.10">
    <property type="entry name" value="Jelly Rolls"/>
    <property type="match status" value="1"/>
</dbReference>
<feature type="compositionally biased region" description="Acidic residues" evidence="7">
    <location>
        <begin position="804"/>
        <end position="816"/>
    </location>
</feature>
<keyword evidence="5" id="KW-0406">Ion transport</keyword>
<feature type="compositionally biased region" description="Basic and acidic residues" evidence="7">
    <location>
        <begin position="817"/>
        <end position="845"/>
    </location>
</feature>
<dbReference type="GO" id="GO:0035725">
    <property type="term" value="P:sodium ion transmembrane transport"/>
    <property type="evidence" value="ECO:0007669"/>
    <property type="project" value="TreeGrafter"/>
</dbReference>
<dbReference type="PANTHER" id="PTHR45689:SF5">
    <property type="entry name" value="I[[H]] CHANNEL, ISOFORM E"/>
    <property type="match status" value="1"/>
</dbReference>
<evidence type="ECO:0000313" key="11">
    <source>
        <dbReference type="EMBL" id="CAL1140370.1"/>
    </source>
</evidence>
<evidence type="ECO:0000313" key="12">
    <source>
        <dbReference type="EMBL" id="CAL4774307.1"/>
    </source>
</evidence>
<keyword evidence="6 8" id="KW-0472">Membrane</keyword>
<keyword evidence="3 8" id="KW-0812">Transmembrane</keyword>
<evidence type="ECO:0000256" key="6">
    <source>
        <dbReference type="ARBA" id="ARBA00023136"/>
    </source>
</evidence>
<dbReference type="InterPro" id="IPR000595">
    <property type="entry name" value="cNMP-bd_dom"/>
</dbReference>
<keyword evidence="13" id="KW-1185">Reference proteome</keyword>
<gene>
    <name evidence="10" type="ORF">C1SCF055_LOCUS14304</name>
</gene>
<dbReference type="Proteomes" id="UP001152797">
    <property type="component" value="Unassembled WGS sequence"/>
</dbReference>
<organism evidence="10">
    <name type="scientific">Cladocopium goreaui</name>
    <dbReference type="NCBI Taxonomy" id="2562237"/>
    <lineage>
        <taxon>Eukaryota</taxon>
        <taxon>Sar</taxon>
        <taxon>Alveolata</taxon>
        <taxon>Dinophyceae</taxon>
        <taxon>Suessiales</taxon>
        <taxon>Symbiodiniaceae</taxon>
        <taxon>Cladocopium</taxon>
    </lineage>
</organism>
<feature type="region of interest" description="Disordered" evidence="7">
    <location>
        <begin position="167"/>
        <end position="215"/>
    </location>
</feature>
<evidence type="ECO:0000256" key="8">
    <source>
        <dbReference type="SAM" id="Phobius"/>
    </source>
</evidence>
<feature type="transmembrane region" description="Helical" evidence="8">
    <location>
        <begin position="325"/>
        <end position="346"/>
    </location>
</feature>
<keyword evidence="4 8" id="KW-1133">Transmembrane helix</keyword>
<dbReference type="AlphaFoldDB" id="A0A9P1C8W9"/>
<dbReference type="GO" id="GO:0098855">
    <property type="term" value="C:HCN channel complex"/>
    <property type="evidence" value="ECO:0007669"/>
    <property type="project" value="TreeGrafter"/>
</dbReference>
<dbReference type="EMBL" id="CAMXCT030001125">
    <property type="protein sequence ID" value="CAL4774307.1"/>
    <property type="molecule type" value="Genomic_DNA"/>
</dbReference>
<proteinExistence type="predicted"/>
<dbReference type="Pfam" id="PF00520">
    <property type="entry name" value="Ion_trans"/>
    <property type="match status" value="1"/>
</dbReference>
<dbReference type="CDD" id="cd00038">
    <property type="entry name" value="CAP_ED"/>
    <property type="match status" value="1"/>
</dbReference>
<feature type="transmembrane region" description="Helical" evidence="8">
    <location>
        <begin position="291"/>
        <end position="313"/>
    </location>
</feature>
<evidence type="ECO:0000256" key="3">
    <source>
        <dbReference type="ARBA" id="ARBA00022692"/>
    </source>
</evidence>
<evidence type="ECO:0000256" key="7">
    <source>
        <dbReference type="SAM" id="MobiDB-lite"/>
    </source>
</evidence>
<dbReference type="InterPro" id="IPR051413">
    <property type="entry name" value="K/Na_HCN_channel"/>
</dbReference>
<feature type="compositionally biased region" description="Low complexity" evidence="7">
    <location>
        <begin position="177"/>
        <end position="196"/>
    </location>
</feature>
<dbReference type="EMBL" id="CAMXCT020001125">
    <property type="protein sequence ID" value="CAL1140370.1"/>
    <property type="molecule type" value="Genomic_DNA"/>
</dbReference>
<feature type="transmembrane region" description="Helical" evidence="8">
    <location>
        <begin position="430"/>
        <end position="456"/>
    </location>
</feature>
<evidence type="ECO:0000256" key="4">
    <source>
        <dbReference type="ARBA" id="ARBA00022989"/>
    </source>
</evidence>
<accession>A0A9P1C8W9</accession>
<feature type="domain" description="Cyclic nucleotide-binding" evidence="9">
    <location>
        <begin position="615"/>
        <end position="714"/>
    </location>
</feature>
<keyword evidence="2" id="KW-0813">Transport</keyword>